<dbReference type="AlphaFoldDB" id="A0A2M8MCD1"/>
<comment type="caution">
    <text evidence="3">The sequence shown here is derived from an EMBL/GenBank/DDBJ whole genome shotgun (WGS) entry which is preliminary data.</text>
</comment>
<dbReference type="EMBL" id="PGGW01000038">
    <property type="protein sequence ID" value="PJE98033.1"/>
    <property type="molecule type" value="Genomic_DNA"/>
</dbReference>
<dbReference type="RefSeq" id="WP_100200321.1">
    <property type="nucleotide sequence ID" value="NZ_PGGW01000008.1"/>
</dbReference>
<keyword evidence="4" id="KW-1185">Reference proteome</keyword>
<protein>
    <submittedName>
        <fullName evidence="3">Nitrogen fixation protein NifU</fullName>
    </submittedName>
</protein>
<sequence length="206" mass="21480">MTWDDEYARARVARAEELLAGLEALPDSAAAARAVETVETLVDIYGECLARIMDHLGRCASGDSGDAGDADRGDGAGDGGTGPAHRLAADELVGHLLLVHDLHPDPPETRVRRALEALRRRPAFDGSEAELLEVSGTTARIRLRAGGRGCSSSAPALERAVREAVSAAAPEIGHPDVETVPVTAPAALIPVDSLFRKPALTAERGG</sequence>
<organism evidence="3 4">
    <name type="scientific">Streptomyces carminius</name>
    <dbReference type="NCBI Taxonomy" id="2665496"/>
    <lineage>
        <taxon>Bacteria</taxon>
        <taxon>Bacillati</taxon>
        <taxon>Actinomycetota</taxon>
        <taxon>Actinomycetes</taxon>
        <taxon>Kitasatosporales</taxon>
        <taxon>Streptomycetaceae</taxon>
        <taxon>Streptomyces</taxon>
    </lineage>
</organism>
<dbReference type="Proteomes" id="UP000230407">
    <property type="component" value="Unassembled WGS sequence"/>
</dbReference>
<dbReference type="Gene3D" id="3.30.300.130">
    <property type="entry name" value="Fe-S cluster assembly (FSCA)"/>
    <property type="match status" value="1"/>
</dbReference>
<accession>A0A2M8MCD1</accession>
<reference evidence="3 4" key="1">
    <citation type="submission" date="2017-11" db="EMBL/GenBank/DDBJ databases">
        <title>Streptomyces carmine sp. nov., a novel actinomycete isolated from Sophora alopecuroides in Xinjiang, China.</title>
        <authorList>
            <person name="Wang Y."/>
            <person name="Luo X."/>
            <person name="Wan C."/>
            <person name="Zhang L."/>
        </authorList>
    </citation>
    <scope>NUCLEOTIDE SEQUENCE [LARGE SCALE GENOMIC DNA]</scope>
    <source>
        <strain evidence="3 4">TRM SA0054</strain>
    </source>
</reference>
<dbReference type="SUPFAM" id="SSF117916">
    <property type="entry name" value="Fe-S cluster assembly (FSCA) domain-like"/>
    <property type="match status" value="1"/>
</dbReference>
<proteinExistence type="predicted"/>
<name>A0A2M8MCD1_9ACTN</name>
<evidence type="ECO:0000256" key="1">
    <source>
        <dbReference type="SAM" id="MobiDB-lite"/>
    </source>
</evidence>
<feature type="region of interest" description="Disordered" evidence="1">
    <location>
        <begin position="62"/>
        <end position="85"/>
    </location>
</feature>
<evidence type="ECO:0000313" key="4">
    <source>
        <dbReference type="Proteomes" id="UP000230407"/>
    </source>
</evidence>
<dbReference type="EMBL" id="PGGW01000008">
    <property type="protein sequence ID" value="PJF01859.1"/>
    <property type="molecule type" value="Genomic_DNA"/>
</dbReference>
<evidence type="ECO:0000313" key="3">
    <source>
        <dbReference type="EMBL" id="PJF01859.1"/>
    </source>
</evidence>
<dbReference type="InterPro" id="IPR034904">
    <property type="entry name" value="FSCA_dom_sf"/>
</dbReference>
<gene>
    <name evidence="3" type="ORF">CUT44_01970</name>
    <name evidence="2" type="ORF">CUT44_10230</name>
</gene>
<evidence type="ECO:0000313" key="2">
    <source>
        <dbReference type="EMBL" id="PJE98033.1"/>
    </source>
</evidence>